<accession>A0A9Q0DDJ2</accession>
<gene>
    <name evidence="2" type="ORF">NHX12_014322</name>
</gene>
<dbReference type="InterPro" id="IPR016187">
    <property type="entry name" value="CTDL_fold"/>
</dbReference>
<name>A0A9Q0DDJ2_9TELE</name>
<keyword evidence="3" id="KW-1185">Reference proteome</keyword>
<evidence type="ECO:0000313" key="2">
    <source>
        <dbReference type="EMBL" id="KAJ3585603.1"/>
    </source>
</evidence>
<dbReference type="InterPro" id="IPR001304">
    <property type="entry name" value="C-type_lectin-like"/>
</dbReference>
<reference evidence="2" key="1">
    <citation type="submission" date="2022-07" db="EMBL/GenBank/DDBJ databases">
        <title>Chromosome-level genome of Muraenolepis orangiensis.</title>
        <authorList>
            <person name="Kim J."/>
        </authorList>
    </citation>
    <scope>NUCLEOTIDE SEQUENCE</scope>
    <source>
        <strain evidence="2">KU_S4_2022</strain>
        <tissue evidence="2">Muscle</tissue>
    </source>
</reference>
<organism evidence="2 3">
    <name type="scientific">Muraenolepis orangiensis</name>
    <name type="common">Patagonian moray cod</name>
    <dbReference type="NCBI Taxonomy" id="630683"/>
    <lineage>
        <taxon>Eukaryota</taxon>
        <taxon>Metazoa</taxon>
        <taxon>Chordata</taxon>
        <taxon>Craniata</taxon>
        <taxon>Vertebrata</taxon>
        <taxon>Euteleostomi</taxon>
        <taxon>Actinopterygii</taxon>
        <taxon>Neopterygii</taxon>
        <taxon>Teleostei</taxon>
        <taxon>Neoteleostei</taxon>
        <taxon>Acanthomorphata</taxon>
        <taxon>Zeiogadaria</taxon>
        <taxon>Gadariae</taxon>
        <taxon>Gadiformes</taxon>
        <taxon>Muraenolepidoidei</taxon>
        <taxon>Muraenolepididae</taxon>
        <taxon>Muraenolepis</taxon>
    </lineage>
</organism>
<dbReference type="PROSITE" id="PS50041">
    <property type="entry name" value="C_TYPE_LECTIN_2"/>
    <property type="match status" value="2"/>
</dbReference>
<dbReference type="Proteomes" id="UP001148018">
    <property type="component" value="Unassembled WGS sequence"/>
</dbReference>
<comment type="caution">
    <text evidence="2">The sequence shown here is derived from an EMBL/GenBank/DDBJ whole genome shotgun (WGS) entry which is preliminary data.</text>
</comment>
<dbReference type="OrthoDB" id="6369810at2759"/>
<dbReference type="InterPro" id="IPR016186">
    <property type="entry name" value="C-type_lectin-like/link_sf"/>
</dbReference>
<feature type="domain" description="C-type lectin" evidence="1">
    <location>
        <begin position="1"/>
        <end position="80"/>
    </location>
</feature>
<dbReference type="EMBL" id="JANIIK010000118">
    <property type="protein sequence ID" value="KAJ3585603.1"/>
    <property type="molecule type" value="Genomic_DNA"/>
</dbReference>
<feature type="domain" description="C-type lectin" evidence="1">
    <location>
        <begin position="155"/>
        <end position="214"/>
    </location>
</feature>
<sequence>MAMTWMDAQRYCREKHLDLATVDSPEDQHRLVHAAGGRSHAWIGLYDEIGSWKWSLSDQVMKTLFRIKLSSANIDPNDPEVSEAILKQLHGKLMKEMVNKNFSLRWTKARDGEIFHNMRKDQTIEALPDGDTEYGKGSMLYFLLLPGVCAALHDYLFVDLAMTWMDAQRYCREKHLDLATVDSPEDQHRLVHAAGGRSPAWIGLYDEIGSWKWSLWDQVMKTLFRIKLSSANIDPNDPEVSEAILKQLQGKLMKEMVNKNFSLRWTKARDGEIFHNMRKDQTIEALPDGDTECDLTIEHSSFDDYS</sequence>
<dbReference type="Pfam" id="PF00059">
    <property type="entry name" value="Lectin_C"/>
    <property type="match status" value="2"/>
</dbReference>
<dbReference type="SUPFAM" id="SSF56436">
    <property type="entry name" value="C-type lectin-like"/>
    <property type="match status" value="2"/>
</dbReference>
<dbReference type="PANTHER" id="PTHR45784:SF3">
    <property type="entry name" value="C-TYPE LECTIN DOMAIN FAMILY 4 MEMBER K-LIKE-RELATED"/>
    <property type="match status" value="1"/>
</dbReference>
<evidence type="ECO:0000313" key="3">
    <source>
        <dbReference type="Proteomes" id="UP001148018"/>
    </source>
</evidence>
<evidence type="ECO:0000259" key="1">
    <source>
        <dbReference type="PROSITE" id="PS50041"/>
    </source>
</evidence>
<dbReference type="Gene3D" id="3.10.100.10">
    <property type="entry name" value="Mannose-Binding Protein A, subunit A"/>
    <property type="match status" value="2"/>
</dbReference>
<dbReference type="PANTHER" id="PTHR45784">
    <property type="entry name" value="C-TYPE LECTIN DOMAIN FAMILY 20 MEMBER A-RELATED"/>
    <property type="match status" value="1"/>
</dbReference>
<protein>
    <recommendedName>
        <fullName evidence="1">C-type lectin domain-containing protein</fullName>
    </recommendedName>
</protein>
<proteinExistence type="predicted"/>
<dbReference type="AlphaFoldDB" id="A0A9Q0DDJ2"/>